<dbReference type="InterPro" id="IPR013783">
    <property type="entry name" value="Ig-like_fold"/>
</dbReference>
<sequence>MDDTDRLTVNVDITNTGKVAGKEVVELYVASEKGKIIRPVIELKAFQKYCCNLAKHRQYHLN</sequence>
<dbReference type="Gene3D" id="2.60.40.10">
    <property type="entry name" value="Immunoglobulins"/>
    <property type="match status" value="1"/>
</dbReference>
<organism evidence="1">
    <name type="scientific">uncultured Prevotella sp</name>
    <dbReference type="NCBI Taxonomy" id="159272"/>
    <lineage>
        <taxon>Bacteria</taxon>
        <taxon>Pseudomonadati</taxon>
        <taxon>Bacteroidota</taxon>
        <taxon>Bacteroidia</taxon>
        <taxon>Bacteroidales</taxon>
        <taxon>Prevotellaceae</taxon>
        <taxon>Prevotella</taxon>
        <taxon>environmental samples</taxon>
    </lineage>
</organism>
<dbReference type="AlphaFoldDB" id="A0A060CBY6"/>
<protein>
    <submittedName>
        <fullName evidence="1">CAZy families GH3 protein</fullName>
    </submittedName>
</protein>
<dbReference type="EMBL" id="KF126844">
    <property type="protein sequence ID" value="AIA94193.1"/>
    <property type="molecule type" value="Genomic_DNA"/>
</dbReference>
<name>A0A060CBY6_9BACT</name>
<accession>A0A060CBY6</accession>
<reference evidence="1" key="1">
    <citation type="journal article" date="2013" name="Environ. Microbiol.">
        <title>Seasonally variable intestinal metagenomes of the red palm weevil (Rhynchophorus ferrugineus).</title>
        <authorList>
            <person name="Jia S."/>
            <person name="Zhang X."/>
            <person name="Zhang G."/>
            <person name="Yin A."/>
            <person name="Zhang S."/>
            <person name="Li F."/>
            <person name="Wang L."/>
            <person name="Zhao D."/>
            <person name="Yun Q."/>
            <person name="Tala"/>
            <person name="Wang J."/>
            <person name="Sun G."/>
            <person name="Baabdullah M."/>
            <person name="Yu X."/>
            <person name="Hu S."/>
            <person name="Al-Mssallem I.S."/>
            <person name="Yu J."/>
        </authorList>
    </citation>
    <scope>NUCLEOTIDE SEQUENCE</scope>
</reference>
<evidence type="ECO:0000313" key="1">
    <source>
        <dbReference type="EMBL" id="AIA94193.1"/>
    </source>
</evidence>
<proteinExistence type="predicted"/>